<dbReference type="Proteomes" id="UP000717696">
    <property type="component" value="Unassembled WGS sequence"/>
</dbReference>
<protein>
    <submittedName>
        <fullName evidence="1">Uncharacterized protein</fullName>
    </submittedName>
</protein>
<organism evidence="1 2">
    <name type="scientific">Dactylonectria estremocensis</name>
    <dbReference type="NCBI Taxonomy" id="1079267"/>
    <lineage>
        <taxon>Eukaryota</taxon>
        <taxon>Fungi</taxon>
        <taxon>Dikarya</taxon>
        <taxon>Ascomycota</taxon>
        <taxon>Pezizomycotina</taxon>
        <taxon>Sordariomycetes</taxon>
        <taxon>Hypocreomycetidae</taxon>
        <taxon>Hypocreales</taxon>
        <taxon>Nectriaceae</taxon>
        <taxon>Dactylonectria</taxon>
    </lineage>
</organism>
<comment type="caution">
    <text evidence="1">The sequence shown here is derived from an EMBL/GenBank/DDBJ whole genome shotgun (WGS) entry which is preliminary data.</text>
</comment>
<keyword evidence="2" id="KW-1185">Reference proteome</keyword>
<dbReference type="EMBL" id="JAGMUU010000065">
    <property type="protein sequence ID" value="KAH7110220.1"/>
    <property type="molecule type" value="Genomic_DNA"/>
</dbReference>
<dbReference type="AlphaFoldDB" id="A0A9P9CYV3"/>
<dbReference type="OrthoDB" id="3443409at2759"/>
<name>A0A9P9CYV3_9HYPO</name>
<gene>
    <name evidence="1" type="ORF">B0J13DRAFT_462580</name>
</gene>
<proteinExistence type="predicted"/>
<evidence type="ECO:0000313" key="1">
    <source>
        <dbReference type="EMBL" id="KAH7110220.1"/>
    </source>
</evidence>
<reference evidence="1" key="1">
    <citation type="journal article" date="2021" name="Nat. Commun.">
        <title>Genetic determinants of endophytism in the Arabidopsis root mycobiome.</title>
        <authorList>
            <person name="Mesny F."/>
            <person name="Miyauchi S."/>
            <person name="Thiergart T."/>
            <person name="Pickel B."/>
            <person name="Atanasova L."/>
            <person name="Karlsson M."/>
            <person name="Huettel B."/>
            <person name="Barry K.W."/>
            <person name="Haridas S."/>
            <person name="Chen C."/>
            <person name="Bauer D."/>
            <person name="Andreopoulos W."/>
            <person name="Pangilinan J."/>
            <person name="LaButti K."/>
            <person name="Riley R."/>
            <person name="Lipzen A."/>
            <person name="Clum A."/>
            <person name="Drula E."/>
            <person name="Henrissat B."/>
            <person name="Kohler A."/>
            <person name="Grigoriev I.V."/>
            <person name="Martin F.M."/>
            <person name="Hacquard S."/>
        </authorList>
    </citation>
    <scope>NUCLEOTIDE SEQUENCE</scope>
    <source>
        <strain evidence="1">MPI-CAGE-AT-0021</strain>
    </source>
</reference>
<accession>A0A9P9CYV3</accession>
<sequence>MCAFTKNYYIYASCVDPGTHFCKTSIDGNRKQSCPKGPHERYIVIPENCPLCCG</sequence>
<evidence type="ECO:0000313" key="2">
    <source>
        <dbReference type="Proteomes" id="UP000717696"/>
    </source>
</evidence>